<feature type="transmembrane region" description="Helical" evidence="1">
    <location>
        <begin position="21"/>
        <end position="41"/>
    </location>
</feature>
<keyword evidence="3" id="KW-1185">Reference proteome</keyword>
<dbReference type="RefSeq" id="WP_114897742.1">
    <property type="nucleotide sequence ID" value="NZ_CP031222.1"/>
</dbReference>
<reference evidence="2 3" key="1">
    <citation type="submission" date="2018-07" db="EMBL/GenBank/DDBJ databases">
        <title>Genome sequencing of Moraxellaceae gen. HYN0046.</title>
        <authorList>
            <person name="Kim M."/>
            <person name="Yi H."/>
        </authorList>
    </citation>
    <scope>NUCLEOTIDE SEQUENCE [LARGE SCALE GENOMIC DNA]</scope>
    <source>
        <strain evidence="2 3">HYN0046</strain>
    </source>
</reference>
<evidence type="ECO:0000313" key="2">
    <source>
        <dbReference type="EMBL" id="AXI01632.1"/>
    </source>
</evidence>
<dbReference type="AlphaFoldDB" id="A0A345P2X3"/>
<feature type="transmembrane region" description="Helical" evidence="1">
    <location>
        <begin position="117"/>
        <end position="135"/>
    </location>
</feature>
<evidence type="ECO:0000313" key="3">
    <source>
        <dbReference type="Proteomes" id="UP000253940"/>
    </source>
</evidence>
<gene>
    <name evidence="2" type="ORF">HYN46_01205</name>
</gene>
<keyword evidence="1" id="KW-0472">Membrane</keyword>
<evidence type="ECO:0000256" key="1">
    <source>
        <dbReference type="SAM" id="Phobius"/>
    </source>
</evidence>
<proteinExistence type="predicted"/>
<organism evidence="2 3">
    <name type="scientific">Aquirhabdus parva</name>
    <dbReference type="NCBI Taxonomy" id="2283318"/>
    <lineage>
        <taxon>Bacteria</taxon>
        <taxon>Pseudomonadati</taxon>
        <taxon>Pseudomonadota</taxon>
        <taxon>Gammaproteobacteria</taxon>
        <taxon>Moraxellales</taxon>
        <taxon>Moraxellaceae</taxon>
        <taxon>Aquirhabdus</taxon>
    </lineage>
</organism>
<dbReference type="OrthoDB" id="6196774at2"/>
<feature type="transmembrane region" description="Helical" evidence="1">
    <location>
        <begin position="61"/>
        <end position="82"/>
    </location>
</feature>
<name>A0A345P2X3_9GAMM</name>
<keyword evidence="1" id="KW-1133">Transmembrane helix</keyword>
<dbReference type="Proteomes" id="UP000253940">
    <property type="component" value="Chromosome"/>
</dbReference>
<keyword evidence="1" id="KW-0812">Transmembrane</keyword>
<accession>A0A345P2X3</accession>
<protein>
    <submittedName>
        <fullName evidence="2">Uncharacterized protein</fullName>
    </submittedName>
</protein>
<dbReference type="KEGG" id="mbah:HYN46_01205"/>
<sequence length="150" mass="17181">MTIEQSPIPITRALIGLRWIANLHVIGGLCLAIVLWIPALHPLLLKILYGSTPVTDSAQTLFWICILGPTVASWGVLCRICVDYFAEQPCMRTYRRLILSLWVWAPIDATMCITHGVYIAAILNTSVVILFWYLCHQIWRDHQNKQRERP</sequence>
<feature type="transmembrane region" description="Helical" evidence="1">
    <location>
        <begin position="94"/>
        <end position="111"/>
    </location>
</feature>
<dbReference type="EMBL" id="CP031222">
    <property type="protein sequence ID" value="AXI01632.1"/>
    <property type="molecule type" value="Genomic_DNA"/>
</dbReference>